<sequence>MAESNNRLSCNVHIEAIQTVTPAKMTQPDRFRRISTSDPIPITEDLLRTHHRLVAYCKNSSSDYSAFSFVGFLKESLNVVLGDHPLFAGRLRKNDKSGEVDRIKFNDAGIRLVQAKAEMSMEEFIDNTKDAGGEGLLAYWMDICFKTPHFSPLFYVTSFQGNEYSISLSCSVLLADPVMMTEFMRAWAQVHTTILLHRKKSLCNDVVPIFHLAKFKRPGVTSHITSKQLNSSPTSLFNHESGVDQLNTITEEGAKFYRIDWGKEETRVESVSAMGKKVTEGESVNWDALTTAAAKEVFFGDGHTTVHVSYHLESNAGAAGVIIFPSKMQNELRWIAAAVPIKI</sequence>
<dbReference type="OrthoDB" id="756073at2759"/>
<keyword evidence="2" id="KW-0808">Transferase</keyword>
<keyword evidence="3" id="KW-0012">Acyltransferase</keyword>
<dbReference type="PANTHER" id="PTHR31642">
    <property type="entry name" value="TRICHOTHECENE 3-O-ACETYLTRANSFERASE"/>
    <property type="match status" value="1"/>
</dbReference>
<evidence type="ECO:0000256" key="2">
    <source>
        <dbReference type="ARBA" id="ARBA00022679"/>
    </source>
</evidence>
<dbReference type="PANTHER" id="PTHR31642:SF299">
    <property type="entry name" value="OS02G0653400 PROTEIN"/>
    <property type="match status" value="1"/>
</dbReference>
<evidence type="ECO:0000256" key="1">
    <source>
        <dbReference type="ARBA" id="ARBA00009861"/>
    </source>
</evidence>
<name>A0A0K9NHZ3_ZOSMR</name>
<comment type="similarity">
    <text evidence="1">Belongs to the plant acyltransferase family.</text>
</comment>
<dbReference type="EMBL" id="LFYR01002205">
    <property type="protein sequence ID" value="KMZ56243.1"/>
    <property type="molecule type" value="Genomic_DNA"/>
</dbReference>
<comment type="caution">
    <text evidence="4">The sequence shown here is derived from an EMBL/GenBank/DDBJ whole genome shotgun (WGS) entry which is preliminary data.</text>
</comment>
<evidence type="ECO:0000313" key="4">
    <source>
        <dbReference type="EMBL" id="KMZ56243.1"/>
    </source>
</evidence>
<gene>
    <name evidence="4" type="ORF">ZOSMA_97G00090</name>
</gene>
<dbReference type="GO" id="GO:0016747">
    <property type="term" value="F:acyltransferase activity, transferring groups other than amino-acyl groups"/>
    <property type="evidence" value="ECO:0000318"/>
    <property type="project" value="GO_Central"/>
</dbReference>
<accession>A0A0K9NHZ3</accession>
<evidence type="ECO:0000256" key="3">
    <source>
        <dbReference type="ARBA" id="ARBA00023315"/>
    </source>
</evidence>
<dbReference type="Pfam" id="PF02458">
    <property type="entry name" value="Transferase"/>
    <property type="match status" value="1"/>
</dbReference>
<dbReference type="Gene3D" id="3.30.559.10">
    <property type="entry name" value="Chloramphenicol acetyltransferase-like domain"/>
    <property type="match status" value="1"/>
</dbReference>
<organism evidence="4 5">
    <name type="scientific">Zostera marina</name>
    <name type="common">Eelgrass</name>
    <dbReference type="NCBI Taxonomy" id="29655"/>
    <lineage>
        <taxon>Eukaryota</taxon>
        <taxon>Viridiplantae</taxon>
        <taxon>Streptophyta</taxon>
        <taxon>Embryophyta</taxon>
        <taxon>Tracheophyta</taxon>
        <taxon>Spermatophyta</taxon>
        <taxon>Magnoliopsida</taxon>
        <taxon>Liliopsida</taxon>
        <taxon>Zosteraceae</taxon>
        <taxon>Zostera</taxon>
    </lineage>
</organism>
<dbReference type="AlphaFoldDB" id="A0A0K9NHZ3"/>
<reference evidence="5" key="1">
    <citation type="journal article" date="2016" name="Nature">
        <title>The genome of the seagrass Zostera marina reveals angiosperm adaptation to the sea.</title>
        <authorList>
            <person name="Olsen J.L."/>
            <person name="Rouze P."/>
            <person name="Verhelst B."/>
            <person name="Lin Y.-C."/>
            <person name="Bayer T."/>
            <person name="Collen J."/>
            <person name="Dattolo E."/>
            <person name="De Paoli E."/>
            <person name="Dittami S."/>
            <person name="Maumus F."/>
            <person name="Michel G."/>
            <person name="Kersting A."/>
            <person name="Lauritano C."/>
            <person name="Lohaus R."/>
            <person name="Toepel M."/>
            <person name="Tonon T."/>
            <person name="Vanneste K."/>
            <person name="Amirebrahimi M."/>
            <person name="Brakel J."/>
            <person name="Bostroem C."/>
            <person name="Chovatia M."/>
            <person name="Grimwood J."/>
            <person name="Jenkins J.W."/>
            <person name="Jueterbock A."/>
            <person name="Mraz A."/>
            <person name="Stam W.T."/>
            <person name="Tice H."/>
            <person name="Bornberg-Bauer E."/>
            <person name="Green P.J."/>
            <person name="Pearson G.A."/>
            <person name="Procaccini G."/>
            <person name="Duarte C.M."/>
            <person name="Schmutz J."/>
            <person name="Reusch T.B.H."/>
            <person name="Van de Peer Y."/>
        </authorList>
    </citation>
    <scope>NUCLEOTIDE SEQUENCE [LARGE SCALE GENOMIC DNA]</scope>
    <source>
        <strain evidence="5">cv. Finnish</strain>
    </source>
</reference>
<proteinExistence type="inferred from homology"/>
<keyword evidence="5" id="KW-1185">Reference proteome</keyword>
<dbReference type="InterPro" id="IPR023213">
    <property type="entry name" value="CAT-like_dom_sf"/>
</dbReference>
<protein>
    <submittedName>
        <fullName evidence="4">Uncharacterized protein</fullName>
    </submittedName>
</protein>
<dbReference type="InterPro" id="IPR050317">
    <property type="entry name" value="Plant_Fungal_Acyltransferase"/>
</dbReference>
<evidence type="ECO:0000313" key="5">
    <source>
        <dbReference type="Proteomes" id="UP000036987"/>
    </source>
</evidence>
<dbReference type="Proteomes" id="UP000036987">
    <property type="component" value="Unassembled WGS sequence"/>
</dbReference>